<evidence type="ECO:0000313" key="2">
    <source>
        <dbReference type="Proteomes" id="UP000194606"/>
    </source>
</evidence>
<gene>
    <name evidence="1" type="ORF">BZZ03_03480</name>
</gene>
<accession>A0A252CEQ8</accession>
<name>A0A252CEQ8_9LACT</name>
<comment type="caution">
    <text evidence="1">The sequence shown here is derived from an EMBL/GenBank/DDBJ whole genome shotgun (WGS) entry which is preliminary data.</text>
</comment>
<organism evidence="1 2">
    <name type="scientific">Lactococcus petauri</name>
    <dbReference type="NCBI Taxonomy" id="1940789"/>
    <lineage>
        <taxon>Bacteria</taxon>
        <taxon>Bacillati</taxon>
        <taxon>Bacillota</taxon>
        <taxon>Bacilli</taxon>
        <taxon>Lactobacillales</taxon>
        <taxon>Streptococcaceae</taxon>
        <taxon>Lactococcus</taxon>
    </lineage>
</organism>
<dbReference type="AlphaFoldDB" id="A0A252CEQ8"/>
<protein>
    <submittedName>
        <fullName evidence="1">Uncharacterized protein</fullName>
    </submittedName>
</protein>
<reference evidence="1 2" key="1">
    <citation type="submission" date="2017-02" db="EMBL/GenBank/DDBJ databases">
        <authorList>
            <person name="Peterson S.W."/>
        </authorList>
    </citation>
    <scope>NUCLEOTIDE SEQUENCE [LARGE SCALE GENOMIC DNA]</scope>
    <source>
        <strain evidence="1">159469</strain>
    </source>
</reference>
<dbReference type="EMBL" id="MUIZ01000002">
    <property type="protein sequence ID" value="OUK04839.1"/>
    <property type="molecule type" value="Genomic_DNA"/>
</dbReference>
<dbReference type="Proteomes" id="UP000194606">
    <property type="component" value="Unassembled WGS sequence"/>
</dbReference>
<evidence type="ECO:0000313" key="1">
    <source>
        <dbReference type="EMBL" id="OUK04839.1"/>
    </source>
</evidence>
<sequence length="70" mass="8742">MHKNKEKYYEKENKYHYEKKSHNNLFKIKINTIIGILRKLFKHTVQKNLFLLTASHIRKRSFRNKFLKHQ</sequence>
<proteinExistence type="predicted"/>